<name>A0A246FBZ1_PSENT</name>
<protein>
    <recommendedName>
        <fullName evidence="5">RidA family protein</fullName>
    </recommendedName>
</protein>
<dbReference type="Pfam" id="PF01042">
    <property type="entry name" value="Ribonuc_L-PSP"/>
    <property type="match status" value="1"/>
</dbReference>
<comment type="similarity">
    <text evidence="1">Belongs to the RutC family.</text>
</comment>
<comment type="caution">
    <text evidence="3">The sequence shown here is derived from an EMBL/GenBank/DDBJ whole genome shotgun (WGS) entry which is preliminary data.</text>
</comment>
<dbReference type="PROSITE" id="PS01094">
    <property type="entry name" value="UPF0076"/>
    <property type="match status" value="1"/>
</dbReference>
<dbReference type="Proteomes" id="UP000198145">
    <property type="component" value="Unassembled WGS sequence"/>
</dbReference>
<evidence type="ECO:0000256" key="1">
    <source>
        <dbReference type="ARBA" id="ARBA00010552"/>
    </source>
</evidence>
<dbReference type="GO" id="GO:0005829">
    <property type="term" value="C:cytosol"/>
    <property type="evidence" value="ECO:0007669"/>
    <property type="project" value="TreeGrafter"/>
</dbReference>
<gene>
    <name evidence="3" type="ORF">CEG18_05990</name>
</gene>
<dbReference type="SUPFAM" id="SSF55298">
    <property type="entry name" value="YjgF-like"/>
    <property type="match status" value="1"/>
</dbReference>
<organism evidence="3 4">
    <name type="scientific">Pseudomonas nitroreducens</name>
    <dbReference type="NCBI Taxonomy" id="46680"/>
    <lineage>
        <taxon>Bacteria</taxon>
        <taxon>Pseudomonadati</taxon>
        <taxon>Pseudomonadota</taxon>
        <taxon>Gammaproteobacteria</taxon>
        <taxon>Pseudomonadales</taxon>
        <taxon>Pseudomonadaceae</taxon>
        <taxon>Pseudomonas</taxon>
    </lineage>
</organism>
<dbReference type="PANTHER" id="PTHR11803">
    <property type="entry name" value="2-IMINOBUTANOATE/2-IMINOPROPANOATE DEAMINASE RIDA"/>
    <property type="match status" value="1"/>
</dbReference>
<dbReference type="CDD" id="cd06151">
    <property type="entry name" value="YjgF_YER057c_UK114_like_3"/>
    <property type="match status" value="1"/>
</dbReference>
<dbReference type="PANTHER" id="PTHR11803:SF59">
    <property type="entry name" value="ENDORIBONUCLEASE"/>
    <property type="match status" value="1"/>
</dbReference>
<feature type="chain" id="PRO_5012264222" description="RidA family protein" evidence="2">
    <location>
        <begin position="25"/>
        <end position="169"/>
    </location>
</feature>
<keyword evidence="2" id="KW-0732">Signal</keyword>
<evidence type="ECO:0000313" key="3">
    <source>
        <dbReference type="EMBL" id="OWP51816.1"/>
    </source>
</evidence>
<dbReference type="AlphaFoldDB" id="A0A246FBZ1"/>
<sequence>MKRHHSFTLALSLAVLAGPPGASAAEVIRYKLPDSNFPIALAVEVPEGYSEIHVSGLTPGAVPQKDLSGATVVYGDTKTQTVSVLQSIQGTLKSMGLGMGDVVKMQAYLVGDPKHGGKMDFAGFMEGYNQFFGTTAQPKVPARSAIQVAGLFDPGWLVEIEVTAVRKKH</sequence>
<proteinExistence type="inferred from homology"/>
<dbReference type="EMBL" id="NJBA01000002">
    <property type="protein sequence ID" value="OWP51816.1"/>
    <property type="molecule type" value="Genomic_DNA"/>
</dbReference>
<evidence type="ECO:0000256" key="2">
    <source>
        <dbReference type="SAM" id="SignalP"/>
    </source>
</evidence>
<dbReference type="InterPro" id="IPR019897">
    <property type="entry name" value="RidA_CS"/>
</dbReference>
<dbReference type="RefSeq" id="WP_088416702.1">
    <property type="nucleotide sequence ID" value="NZ_NJBA01000002.1"/>
</dbReference>
<dbReference type="InterPro" id="IPR035959">
    <property type="entry name" value="RutC-like_sf"/>
</dbReference>
<reference evidence="3 4" key="1">
    <citation type="submission" date="2017-06" db="EMBL/GenBank/DDBJ databases">
        <title>Draft genome of Pseudomonas nitroreducens DF05.</title>
        <authorList>
            <person name="Iyer R."/>
        </authorList>
    </citation>
    <scope>NUCLEOTIDE SEQUENCE [LARGE SCALE GENOMIC DNA]</scope>
    <source>
        <strain evidence="3 4">DF05</strain>
    </source>
</reference>
<evidence type="ECO:0008006" key="5">
    <source>
        <dbReference type="Google" id="ProtNLM"/>
    </source>
</evidence>
<accession>A0A246FBZ1</accession>
<feature type="signal peptide" evidence="2">
    <location>
        <begin position="1"/>
        <end position="24"/>
    </location>
</feature>
<evidence type="ECO:0000313" key="4">
    <source>
        <dbReference type="Proteomes" id="UP000198145"/>
    </source>
</evidence>
<dbReference type="Gene3D" id="3.30.1330.40">
    <property type="entry name" value="RutC-like"/>
    <property type="match status" value="1"/>
</dbReference>
<dbReference type="InterPro" id="IPR006175">
    <property type="entry name" value="YjgF/YER057c/UK114"/>
</dbReference>
<dbReference type="GO" id="GO:0019239">
    <property type="term" value="F:deaminase activity"/>
    <property type="evidence" value="ECO:0007669"/>
    <property type="project" value="TreeGrafter"/>
</dbReference>